<sequence length="567" mass="63986">MNRCWLSGSVGMKLKDATVTEYIQEIKQLIQLTDLAEAQLVLDEASELYPENFQLKLLGGRIRTKADGDAAGELYYKSLKEKFPGRAIIDVELAKLAIYGSQFEVATNYINSAKEKGLQKGASLDLESRVASGAGDILLAKNLLSESIKEEYITNIQRIIRLVELFLRLDDYESAKQTIDQLCETYPDNVIVRKRAFEVAKFAPGEEDALLLWLKISPDNPEVNLQALRFYRMMGHREKAKSLLLKGLERNWDSHKLFRRARWVLGSFKADDHIKVVRRAIEWAQSVTQEDSLRVRLFAKELLIELGGPVPALLQNFENSEAPLLQDWFDLTPDDKQLKRPVKFESYSEDVNVACTENHSPVVIVFTGLADKAMLPAKALDRFFAAKGWTAIYLQDSNRILYNEGIRSVAESFEDTLSYLRALLKELKATHLITFGTSAGGYGALRYGVELGAEKILGFSAPTNITEGFLANDGRGQVVTRRFKRLEADALDIKGVIRKTNYSGKIELYYAENHPQDSMHALYLADEPTVALRPLKGLDVHYSLLPLIQNEKFLGILDTVDQSLREK</sequence>
<protein>
    <recommendedName>
        <fullName evidence="3">Tetratricopeptide repeat protein</fullName>
    </recommendedName>
</protein>
<evidence type="ECO:0000313" key="1">
    <source>
        <dbReference type="EMBL" id="BBB24941.1"/>
    </source>
</evidence>
<reference evidence="1 2" key="1">
    <citation type="journal article" date="2008" name="Int. J. Syst. Evol. Microbiol.">
        <title>Amphritea japonica sp. nov. and Amphritea balenae sp. nov., isolated from the sediment adjacent to sperm whale carcasses off Kagoshima, Japan.</title>
        <authorList>
            <person name="Miyazaki M."/>
            <person name="Nogi Y."/>
            <person name="Fujiwara Y."/>
            <person name="Kawato M."/>
            <person name="Nagahama T."/>
            <person name="Kubokawa K."/>
            <person name="Horikoshi K."/>
        </authorList>
    </citation>
    <scope>NUCLEOTIDE SEQUENCE [LARGE SCALE GENOMIC DNA]</scope>
    <source>
        <strain evidence="1 2">ATCC BAA-1530</strain>
    </source>
</reference>
<proteinExistence type="predicted"/>
<evidence type="ECO:0000313" key="2">
    <source>
        <dbReference type="Proteomes" id="UP000595663"/>
    </source>
</evidence>
<gene>
    <name evidence="1" type="ORF">AMJAP_0342</name>
</gene>
<organism evidence="1 2">
    <name type="scientific">Amphritea japonica ATCC BAA-1530</name>
    <dbReference type="NCBI Taxonomy" id="1278309"/>
    <lineage>
        <taxon>Bacteria</taxon>
        <taxon>Pseudomonadati</taxon>
        <taxon>Pseudomonadota</taxon>
        <taxon>Gammaproteobacteria</taxon>
        <taxon>Oceanospirillales</taxon>
        <taxon>Oceanospirillaceae</taxon>
        <taxon>Amphritea</taxon>
    </lineage>
</organism>
<evidence type="ECO:0008006" key="3">
    <source>
        <dbReference type="Google" id="ProtNLM"/>
    </source>
</evidence>
<dbReference type="Proteomes" id="UP000595663">
    <property type="component" value="Chromosome"/>
</dbReference>
<dbReference type="Gene3D" id="3.40.50.1820">
    <property type="entry name" value="alpha/beta hydrolase"/>
    <property type="match status" value="1"/>
</dbReference>
<name>A0A7R6PBA5_9GAMM</name>
<dbReference type="AlphaFoldDB" id="A0A7R6PBA5"/>
<dbReference type="InterPro" id="IPR029058">
    <property type="entry name" value="AB_hydrolase_fold"/>
</dbReference>
<dbReference type="KEGG" id="ajp:AMJAP_0342"/>
<accession>A0A7R6PBA5</accession>
<dbReference type="EMBL" id="AP014545">
    <property type="protein sequence ID" value="BBB24941.1"/>
    <property type="molecule type" value="Genomic_DNA"/>
</dbReference>
<dbReference type="SUPFAM" id="SSF48452">
    <property type="entry name" value="TPR-like"/>
    <property type="match status" value="1"/>
</dbReference>
<keyword evidence="2" id="KW-1185">Reference proteome</keyword>
<dbReference type="Gene3D" id="1.25.40.10">
    <property type="entry name" value="Tetratricopeptide repeat domain"/>
    <property type="match status" value="1"/>
</dbReference>
<dbReference type="InterPro" id="IPR011990">
    <property type="entry name" value="TPR-like_helical_dom_sf"/>
</dbReference>
<dbReference type="SUPFAM" id="SSF53474">
    <property type="entry name" value="alpha/beta-Hydrolases"/>
    <property type="match status" value="1"/>
</dbReference>